<organism evidence="2 3">
    <name type="scientific">Arabis nemorensis</name>
    <dbReference type="NCBI Taxonomy" id="586526"/>
    <lineage>
        <taxon>Eukaryota</taxon>
        <taxon>Viridiplantae</taxon>
        <taxon>Streptophyta</taxon>
        <taxon>Embryophyta</taxon>
        <taxon>Tracheophyta</taxon>
        <taxon>Spermatophyta</taxon>
        <taxon>Magnoliopsida</taxon>
        <taxon>eudicotyledons</taxon>
        <taxon>Gunneridae</taxon>
        <taxon>Pentapetalae</taxon>
        <taxon>rosids</taxon>
        <taxon>malvids</taxon>
        <taxon>Brassicales</taxon>
        <taxon>Brassicaceae</taxon>
        <taxon>Arabideae</taxon>
        <taxon>Arabis</taxon>
    </lineage>
</organism>
<keyword evidence="1" id="KW-0472">Membrane</keyword>
<keyword evidence="3" id="KW-1185">Reference proteome</keyword>
<dbReference type="Proteomes" id="UP000489600">
    <property type="component" value="Unassembled WGS sequence"/>
</dbReference>
<feature type="transmembrane region" description="Helical" evidence="1">
    <location>
        <begin position="6"/>
        <end position="26"/>
    </location>
</feature>
<keyword evidence="1" id="KW-1133">Transmembrane helix</keyword>
<sequence length="136" mass="15383">MVGKVTVGIAIAFVSIYVLYASLVAANEILRKHSRRLKLDYVTHLLPMHGSVFSPSVEEDTPMYSPLLELDTEEGPPRLHDSLPQWMWATNVAIYSNHFAKAGGMMKKGLHGDGLKMVEKLKVRYVLKLHLCWKLH</sequence>
<reference evidence="2" key="1">
    <citation type="submission" date="2019-07" db="EMBL/GenBank/DDBJ databases">
        <authorList>
            <person name="Dittberner H."/>
        </authorList>
    </citation>
    <scope>NUCLEOTIDE SEQUENCE [LARGE SCALE GENOMIC DNA]</scope>
</reference>
<dbReference type="AlphaFoldDB" id="A0A565BHE5"/>
<comment type="caution">
    <text evidence="2">The sequence shown here is derived from an EMBL/GenBank/DDBJ whole genome shotgun (WGS) entry which is preliminary data.</text>
</comment>
<evidence type="ECO:0000256" key="1">
    <source>
        <dbReference type="SAM" id="Phobius"/>
    </source>
</evidence>
<dbReference type="OrthoDB" id="407410at2759"/>
<proteinExistence type="predicted"/>
<gene>
    <name evidence="2" type="ORF">ANE_LOCUS10716</name>
</gene>
<dbReference type="EMBL" id="CABITT030000004">
    <property type="protein sequence ID" value="VVB00272.1"/>
    <property type="molecule type" value="Genomic_DNA"/>
</dbReference>
<keyword evidence="1" id="KW-0812">Transmembrane</keyword>
<evidence type="ECO:0000313" key="2">
    <source>
        <dbReference type="EMBL" id="VVB00272.1"/>
    </source>
</evidence>
<name>A0A565BHE5_9BRAS</name>
<accession>A0A565BHE5</accession>
<protein>
    <submittedName>
        <fullName evidence="2">Uncharacterized protein</fullName>
    </submittedName>
</protein>
<evidence type="ECO:0000313" key="3">
    <source>
        <dbReference type="Proteomes" id="UP000489600"/>
    </source>
</evidence>